<dbReference type="InterPro" id="IPR027417">
    <property type="entry name" value="P-loop_NTPase"/>
</dbReference>
<proteinExistence type="predicted"/>
<sequence length="206" mass="23783">MIKIGMAGAHGTGKTSMAQALLEHPAFENFVLVPSTARQIKAYGYPINREATELSQLLVPVLRMLDEHETATNPQNTLYKQGMISDRTLIDSLAYTFYQNDHVWGNGALIENVTRRLAEMHMKSYHFVLYFPIYWAVEEDGVRDPDEDYRAEIDQYIVTGLESLEVPHMTVPDMSTDDRVQWFVHGIEMVYQELEAQYREAFRDML</sequence>
<organism evidence="2 3">
    <name type="scientific">Streptomyces phage Tomas</name>
    <dbReference type="NCBI Taxonomy" id="2914443"/>
    <lineage>
        <taxon>Viruses</taxon>
        <taxon>Duplodnaviria</taxon>
        <taxon>Heunggongvirae</taxon>
        <taxon>Uroviricota</taxon>
        <taxon>Caudoviricetes</taxon>
        <taxon>Stanwilliamsviridae</taxon>
        <taxon>Boydwoodruffvirinae</taxon>
        <taxon>Tomasvirus</taxon>
        <taxon>Tomasvirus tomas</taxon>
    </lineage>
</organism>
<evidence type="ECO:0000313" key="2">
    <source>
        <dbReference type="EMBL" id="UMO76286.1"/>
    </source>
</evidence>
<dbReference type="EMBL" id="OL829978">
    <property type="protein sequence ID" value="UMO76286.1"/>
    <property type="molecule type" value="Genomic_DNA"/>
</dbReference>
<dbReference type="Gene3D" id="3.40.50.300">
    <property type="entry name" value="P-loop containing nucleotide triphosphate hydrolases"/>
    <property type="match status" value="1"/>
</dbReference>
<dbReference type="InterPro" id="IPR038727">
    <property type="entry name" value="NadR/Ttd14_AAA_dom"/>
</dbReference>
<keyword evidence="2" id="KW-0808">Transferase</keyword>
<name>A0AA49BTW9_9CAUD</name>
<dbReference type="GO" id="GO:0016301">
    <property type="term" value="F:kinase activity"/>
    <property type="evidence" value="ECO:0007669"/>
    <property type="project" value="UniProtKB-KW"/>
</dbReference>
<dbReference type="Proteomes" id="UP001202581">
    <property type="component" value="Segment"/>
</dbReference>
<accession>A0AA49BTW9</accession>
<dbReference type="SUPFAM" id="SSF52540">
    <property type="entry name" value="P-loop containing nucleoside triphosphate hydrolases"/>
    <property type="match status" value="1"/>
</dbReference>
<keyword evidence="3" id="KW-1185">Reference proteome</keyword>
<evidence type="ECO:0000259" key="1">
    <source>
        <dbReference type="Pfam" id="PF13521"/>
    </source>
</evidence>
<feature type="domain" description="NadR/Ttd14 AAA" evidence="1">
    <location>
        <begin position="4"/>
        <end position="179"/>
    </location>
</feature>
<dbReference type="KEGG" id="vg:77926816"/>
<dbReference type="RefSeq" id="YP_010651225.1">
    <property type="nucleotide sequence ID" value="NC_070781.1"/>
</dbReference>
<gene>
    <name evidence="2" type="primary">98</name>
    <name evidence="2" type="ORF">SEA_TOMAS_98</name>
</gene>
<protein>
    <submittedName>
        <fullName evidence="2">Thymidylate kinase</fullName>
    </submittedName>
</protein>
<evidence type="ECO:0000313" key="3">
    <source>
        <dbReference type="Proteomes" id="UP001202581"/>
    </source>
</evidence>
<dbReference type="GeneID" id="77926816"/>
<keyword evidence="2" id="KW-0418">Kinase</keyword>
<reference evidence="2" key="1">
    <citation type="submission" date="2021-12" db="EMBL/GenBank/DDBJ databases">
        <authorList>
            <person name="Khadka S."/>
            <person name="Uribe D.A."/>
            <person name="Klipsch I.N."/>
            <person name="Rene S.R."/>
            <person name="Jimenez M.L."/>
            <person name="Saini B.K."/>
            <person name="Zugasti M."/>
            <person name="Bullon R.M."/>
            <person name="Sharp C.D."/>
            <person name="Kapinga K.O."/>
            <person name="Warner C.P."/>
            <person name="Sarinana J."/>
            <person name="Jimenez A."/>
            <person name="Layton S.R."/>
            <person name="Nayek S."/>
            <person name="Hughes L.E."/>
            <person name="Garlena R.A."/>
            <person name="Russell D.A."/>
            <person name="Jacobs-Sera D."/>
            <person name="Hatfull G.F."/>
        </authorList>
    </citation>
    <scope>NUCLEOTIDE SEQUENCE</scope>
</reference>
<dbReference type="Pfam" id="PF13521">
    <property type="entry name" value="AAA_28"/>
    <property type="match status" value="1"/>
</dbReference>